<keyword evidence="2" id="KW-1185">Reference proteome</keyword>
<proteinExistence type="predicted"/>
<dbReference type="EMBL" id="PVTP01000016">
    <property type="protein sequence ID" value="PRY74636.1"/>
    <property type="molecule type" value="Genomic_DNA"/>
</dbReference>
<reference evidence="1 2" key="1">
    <citation type="submission" date="2018-03" db="EMBL/GenBank/DDBJ databases">
        <title>Genomic Encyclopedia of Archaeal and Bacterial Type Strains, Phase II (KMG-II): from individual species to whole genera.</title>
        <authorList>
            <person name="Goeker M."/>
        </authorList>
    </citation>
    <scope>NUCLEOTIDE SEQUENCE [LARGE SCALE GENOMIC DNA]</scope>
    <source>
        <strain evidence="1 2">DSM 101533</strain>
    </source>
</reference>
<evidence type="ECO:0000313" key="2">
    <source>
        <dbReference type="Proteomes" id="UP000238007"/>
    </source>
</evidence>
<name>A0A2T0VTS7_9RHOB</name>
<comment type="caution">
    <text evidence="1">The sequence shown here is derived from an EMBL/GenBank/DDBJ whole genome shotgun (WGS) entry which is preliminary data.</text>
</comment>
<organism evidence="1 2">
    <name type="scientific">Yoonia maritima</name>
    <dbReference type="NCBI Taxonomy" id="1435347"/>
    <lineage>
        <taxon>Bacteria</taxon>
        <taxon>Pseudomonadati</taxon>
        <taxon>Pseudomonadota</taxon>
        <taxon>Alphaproteobacteria</taxon>
        <taxon>Rhodobacterales</taxon>
        <taxon>Paracoccaceae</taxon>
        <taxon>Yoonia</taxon>
    </lineage>
</organism>
<protein>
    <submittedName>
        <fullName evidence="1">Uncharacterized protein</fullName>
    </submittedName>
</protein>
<dbReference type="OrthoDB" id="6091628at2"/>
<accession>A0A2T0VTS7</accession>
<gene>
    <name evidence="1" type="ORF">CLV80_11618</name>
</gene>
<dbReference type="RefSeq" id="WP_106359201.1">
    <property type="nucleotide sequence ID" value="NZ_PVTP01000016.1"/>
</dbReference>
<evidence type="ECO:0000313" key="1">
    <source>
        <dbReference type="EMBL" id="PRY74636.1"/>
    </source>
</evidence>
<sequence>MTIITPIHVEALRVTSNTSQEAKTALYKFDELGKVASSAGSGMIAAENFSSSVTNLGTQPGIHLHWSLPRAYTKGTQNRDTGAISFPVLPNRWLVIRMLKNAKPGAGKPATDTRLWMLESDAHTVASGAAPVGGSLAPWMDSSSDIQGLKGNLLGRKLHITDTWSEPNTGMQTLAARAGSQDPGYLGSQFQAPYGSGETFTAYLPSSGNILGLYDPLEDYFTKPNQLTTDAEFSASYFVVGWVSDTASDICNITLKQALADYGQLPSRDKPSLEAYIEQIMTTELKWSLSDYAGLTASTIPTTQAVMSGLVADITWKMSSGSVLTYPTGTPTQQGIKVSIGSNTADALSAYLNGTVLDPFFNPNAPEVDQKTEWLLNALQFDQLPKLDSGAAGVGQLQEFLHSSGFSSAPGGYVWAVQQDKDSTQSQGQGNNNEVPLPPYLGKVLADLNTAQRAFDQTRDKIASQRRQLFLDWSYHAGQLQSNVFGGSGQSLTDDVTGSFVVDGILHYFPMLYAAGNYTDLTEPTSAYVPTADSFNIALPAAAHTSLPSDIASYSFLSSFNPTAGGFASELVNLAINAEATAQELVPLGLSSLRETVDLLELAQIVPAAAPSAQSQISTLVDNAIETLTDASKALKKAAEFAADLTNQTTGVEALSAEATRDAASIKALVTAFKGYTTVTTVPAPLPLPPATAFKDTLQPSDAQTLAQFASGSAGFPGVKELLDTYGGAGGKPAFVSDTSLAGYYLACAHIYVIQSSDPWNITGAYYMQYCLQTLMQAEENSTQIASDLTAAVAKLTGVEVAAALAALETIASQTLASVQADLSATPANISGALAALNAMLGQGATDLPAIATTLLGQDWRDIGTDMQSATKLVLDRLPGAQQVSIYNTALYDRIKSQFELVATPANSFSAPNEPVILMGQDASGETILKPFTRNGKADIIPCRMPSEIVNATHPPDYPTQINSIGTKIKPTQRGLSAVFQSLAQEAVLLTPELGSPVTENDLATAAKSNETLKFDANSHVALNPAPTGLTGKLPYYVAYNWRTDNDPFLPLFIWWNATYTFSDKFDLAAENLPANFMKQFKLGSYEVENHLTAASKGNFTGGSNGAYSFDLRGVIAMSSNATYSLCEQISKYCMTYLDYDPKLPPDKSASDYDTKALFHGAYNAYKSKRILSQGLSGFNPALVQRVQEMQLPVNIPTKWTSGTLSTADFWPTQFLHAQSADWPANWNDLAPNPLALQSNAEFVDFNPLRAGKLSMQAIQLVDVFGRYVSLTAPEPTYVAESMSDTLAPNDVYLPPRIVQPARVNFDWIGAQTSLSAKPFAEPGNASPAVSPVCGWLWPNHLDNSVSLYDHNGQHLGSLGLQGTPNPADGPLVHWFPVPGKTTSVTISNRQAMIDYLQAAGANSVFTSVLTQFLFGDATRATATQFNTFLAVLEKSQSFVITKALQNSADLSLFVGRPLVVTQAEIGVELKGNIDRASDYSTYPKWNENGPQFTLTSSEYIPYHLDNFNDAGLPDVTLPTRVGTAMVKLPNQDRFPYFDDGLSGYFVDGDFTKFYTPVELTSSAGIVSLSEDDADFPVKITPNGRPSVMTFIMDPRAAVHATTGVLPVSSVKIPEEQFNRVLRDIEITFLTAPVLTRTPVPELPIPPQPGFEWEWVTTLTPQGSHISGAQNMTNPTFPDTPQSLVDGWLLMKRADG</sequence>
<dbReference type="Proteomes" id="UP000238007">
    <property type="component" value="Unassembled WGS sequence"/>
</dbReference>